<dbReference type="Pfam" id="PF13561">
    <property type="entry name" value="adh_short_C2"/>
    <property type="match status" value="1"/>
</dbReference>
<dbReference type="InterPro" id="IPR057326">
    <property type="entry name" value="KR_dom"/>
</dbReference>
<sequence>MKNVSIVTGSGRGIGAAVARQLAAEGHAVAVNFRSDRDAADELIRTIRADGGLALAVQADAADEAQVAQMFALVEQELGPVSALVNNAGITSRMASFMQTAPATIEDVFRTNVYGTMHCCRAAIESFRRSGTKGVIVNVSSVAAATGSPNEYVHYAASKSAVETFTLGLAKELAAEGIRVCAVAPGLTLTDIHTVSGEPDRPARLAPKIPMQRPATPEEIAEPIVWLLSPAASYITGTTLRCGGGL</sequence>
<protein>
    <submittedName>
        <fullName evidence="3">SDR family oxidoreductase</fullName>
    </submittedName>
</protein>
<dbReference type="InterPro" id="IPR036291">
    <property type="entry name" value="NAD(P)-bd_dom_sf"/>
</dbReference>
<evidence type="ECO:0000259" key="2">
    <source>
        <dbReference type="SMART" id="SM00822"/>
    </source>
</evidence>
<dbReference type="PROSITE" id="PS00061">
    <property type="entry name" value="ADH_SHORT"/>
    <property type="match status" value="1"/>
</dbReference>
<dbReference type="InterPro" id="IPR002347">
    <property type="entry name" value="SDR_fam"/>
</dbReference>
<dbReference type="PRINTS" id="PR00081">
    <property type="entry name" value="GDHRDH"/>
</dbReference>
<accession>A0ABT2DCZ5</accession>
<dbReference type="Proteomes" id="UP001206126">
    <property type="component" value="Unassembled WGS sequence"/>
</dbReference>
<name>A0ABT2DCZ5_9BURK</name>
<dbReference type="SUPFAM" id="SSF51735">
    <property type="entry name" value="NAD(P)-binding Rossmann-fold domains"/>
    <property type="match status" value="1"/>
</dbReference>
<dbReference type="Gene3D" id="3.40.50.720">
    <property type="entry name" value="NAD(P)-binding Rossmann-like Domain"/>
    <property type="match status" value="1"/>
</dbReference>
<dbReference type="EMBL" id="JANUHB010000003">
    <property type="protein sequence ID" value="MCS0809190.1"/>
    <property type="molecule type" value="Genomic_DNA"/>
</dbReference>
<comment type="caution">
    <text evidence="3">The sequence shown here is derived from an EMBL/GenBank/DDBJ whole genome shotgun (WGS) entry which is preliminary data.</text>
</comment>
<organism evidence="3 4">
    <name type="scientific">Massilia agilis</name>
    <dbReference type="NCBI Taxonomy" id="1811226"/>
    <lineage>
        <taxon>Bacteria</taxon>
        <taxon>Pseudomonadati</taxon>
        <taxon>Pseudomonadota</taxon>
        <taxon>Betaproteobacteria</taxon>
        <taxon>Burkholderiales</taxon>
        <taxon>Oxalobacteraceae</taxon>
        <taxon>Telluria group</taxon>
        <taxon>Massilia</taxon>
    </lineage>
</organism>
<evidence type="ECO:0000256" key="1">
    <source>
        <dbReference type="ARBA" id="ARBA00006484"/>
    </source>
</evidence>
<dbReference type="SMART" id="SM00822">
    <property type="entry name" value="PKS_KR"/>
    <property type="match status" value="1"/>
</dbReference>
<dbReference type="InterPro" id="IPR020904">
    <property type="entry name" value="Sc_DH/Rdtase_CS"/>
</dbReference>
<evidence type="ECO:0000313" key="4">
    <source>
        <dbReference type="Proteomes" id="UP001206126"/>
    </source>
</evidence>
<dbReference type="PANTHER" id="PTHR42760">
    <property type="entry name" value="SHORT-CHAIN DEHYDROGENASES/REDUCTASES FAMILY MEMBER"/>
    <property type="match status" value="1"/>
</dbReference>
<dbReference type="RefSeq" id="WP_258823003.1">
    <property type="nucleotide sequence ID" value="NZ_JANUHB010000003.1"/>
</dbReference>
<comment type="similarity">
    <text evidence="1">Belongs to the short-chain dehydrogenases/reductases (SDR) family.</text>
</comment>
<dbReference type="PANTHER" id="PTHR42760:SF40">
    <property type="entry name" value="3-OXOACYL-[ACYL-CARRIER-PROTEIN] REDUCTASE, CHLOROPLASTIC"/>
    <property type="match status" value="1"/>
</dbReference>
<feature type="domain" description="Ketoreductase" evidence="2">
    <location>
        <begin position="3"/>
        <end position="186"/>
    </location>
</feature>
<evidence type="ECO:0000313" key="3">
    <source>
        <dbReference type="EMBL" id="MCS0809190.1"/>
    </source>
</evidence>
<dbReference type="PRINTS" id="PR00080">
    <property type="entry name" value="SDRFAMILY"/>
</dbReference>
<keyword evidence="4" id="KW-1185">Reference proteome</keyword>
<proteinExistence type="inferred from homology"/>
<reference evidence="3 4" key="1">
    <citation type="submission" date="2022-08" db="EMBL/GenBank/DDBJ databases">
        <title>Reclassification of Massilia species as members of the genera Telluria, Duganella, Pseudoduganella, Mokoshia gen. nov. and Zemynaea gen. nov. using orthogonal and non-orthogonal genome-based approaches.</title>
        <authorList>
            <person name="Bowman J.P."/>
        </authorList>
    </citation>
    <scope>NUCLEOTIDE SEQUENCE [LARGE SCALE GENOMIC DNA]</scope>
    <source>
        <strain evidence="3 4">JCM 31605</strain>
    </source>
</reference>
<gene>
    <name evidence="3" type="ORF">NX774_14765</name>
</gene>